<dbReference type="CDD" id="cd02976">
    <property type="entry name" value="NrdH"/>
    <property type="match status" value="1"/>
</dbReference>
<dbReference type="KEGG" id="vg:77931759"/>
<sequence length="98" mass="10871">MPNHAQELQALEGVAVVLYSKPKGCVQCDATKRKLKKHNIHYTEVDVTTDETALNFIKGLGYTAAPVVYVSTMEGDVHWTQFDVNKIAEHITERADAA</sequence>
<evidence type="ECO:0000259" key="1">
    <source>
        <dbReference type="Pfam" id="PF00462"/>
    </source>
</evidence>
<gene>
    <name evidence="2" type="primary">71</name>
    <name evidence="2" type="ORF">PBI_AUXILIUM_71</name>
</gene>
<accession>A0A3G2KA49</accession>
<evidence type="ECO:0000313" key="2">
    <source>
        <dbReference type="EMBL" id="AYN55847.1"/>
    </source>
</evidence>
<dbReference type="Proteomes" id="UP000266910">
    <property type="component" value="Genome"/>
</dbReference>
<protein>
    <submittedName>
        <fullName evidence="2">Glutaredoxin</fullName>
    </submittedName>
</protein>
<reference evidence="2 3" key="1">
    <citation type="submission" date="2018-09" db="EMBL/GenBank/DDBJ databases">
        <authorList>
            <person name="Rimple P.A."/>
            <person name="Stoner T.H."/>
            <person name="Garlena R.A."/>
            <person name="Russell D.A."/>
            <person name="Pope W.H."/>
            <person name="Jacobs-Sera D."/>
            <person name="Hatfull G.F."/>
        </authorList>
    </citation>
    <scope>NUCLEOTIDE SEQUENCE [LARGE SCALE GENOMIC DNA]</scope>
</reference>
<feature type="domain" description="Glutaredoxin" evidence="1">
    <location>
        <begin position="16"/>
        <end position="70"/>
    </location>
</feature>
<evidence type="ECO:0000313" key="3">
    <source>
        <dbReference type="Proteomes" id="UP000266910"/>
    </source>
</evidence>
<dbReference type="EMBL" id="MH834598">
    <property type="protein sequence ID" value="AYN55847.1"/>
    <property type="molecule type" value="Genomic_DNA"/>
</dbReference>
<dbReference type="InterPro" id="IPR036249">
    <property type="entry name" value="Thioredoxin-like_sf"/>
</dbReference>
<keyword evidence="3" id="KW-1185">Reference proteome</keyword>
<dbReference type="Pfam" id="PF00462">
    <property type="entry name" value="Glutaredoxin"/>
    <property type="match status" value="1"/>
</dbReference>
<dbReference type="RefSeq" id="YP_010655890.1">
    <property type="nucleotide sequence ID" value="NC_070832.1"/>
</dbReference>
<dbReference type="GeneID" id="77931759"/>
<dbReference type="Gene3D" id="3.40.30.10">
    <property type="entry name" value="Glutaredoxin"/>
    <property type="match status" value="1"/>
</dbReference>
<dbReference type="SUPFAM" id="SSF52833">
    <property type="entry name" value="Thioredoxin-like"/>
    <property type="match status" value="1"/>
</dbReference>
<name>A0A3G2KA49_9CAUD</name>
<dbReference type="InterPro" id="IPR002109">
    <property type="entry name" value="Glutaredoxin"/>
</dbReference>
<dbReference type="PROSITE" id="PS51354">
    <property type="entry name" value="GLUTAREDOXIN_2"/>
    <property type="match status" value="1"/>
</dbReference>
<proteinExistence type="predicted"/>
<organism evidence="2 3">
    <name type="scientific">Arthrobacter phage Auxilium</name>
    <dbReference type="NCBI Taxonomy" id="2419948"/>
    <lineage>
        <taxon>Viruses</taxon>
        <taxon>Duplodnaviria</taxon>
        <taxon>Heunggongvirae</taxon>
        <taxon>Uroviricota</taxon>
        <taxon>Caudoviricetes</taxon>
        <taxon>Richievirus</taxon>
        <taxon>Richievirus auxilium</taxon>
    </lineage>
</organism>